<proteinExistence type="predicted"/>
<evidence type="ECO:0000313" key="2">
    <source>
        <dbReference type="EMBL" id="GAI29612.1"/>
    </source>
</evidence>
<comment type="caution">
    <text evidence="2">The sequence shown here is derived from an EMBL/GenBank/DDBJ whole genome shotgun (WGS) entry which is preliminary data.</text>
</comment>
<evidence type="ECO:0000256" key="1">
    <source>
        <dbReference type="SAM" id="Phobius"/>
    </source>
</evidence>
<name>X1MD96_9ZZZZ</name>
<keyword evidence="1" id="KW-1133">Transmembrane helix</keyword>
<sequence length="211" mass="24510">ENFADCSNAGCFWFYNLGTYSYFCSDVSEEMECGVFLNCQYCKTQETCEANFNCEWKDYGFGEKCYKEQISPATTTVEWTVPDLEDCGPLSGVEKWLCEIKNFIAGAFLPSQEKLNELYNILLDFRQKFPFNYINIFTDFFKNIEEDIDEEASIPIKILGHEHNVDFSFWDATTTIGGITESFKNIIVDMTTALILLTFLVWLVSFLRRFF</sequence>
<gene>
    <name evidence="2" type="ORF">S06H3_36285</name>
</gene>
<organism evidence="2">
    <name type="scientific">marine sediment metagenome</name>
    <dbReference type="NCBI Taxonomy" id="412755"/>
    <lineage>
        <taxon>unclassified sequences</taxon>
        <taxon>metagenomes</taxon>
        <taxon>ecological metagenomes</taxon>
    </lineage>
</organism>
<dbReference type="AlphaFoldDB" id="X1MD96"/>
<feature type="non-terminal residue" evidence="2">
    <location>
        <position position="1"/>
    </location>
</feature>
<feature type="transmembrane region" description="Helical" evidence="1">
    <location>
        <begin position="186"/>
        <end position="207"/>
    </location>
</feature>
<keyword evidence="1" id="KW-0472">Membrane</keyword>
<accession>X1MD96</accession>
<keyword evidence="1" id="KW-0812">Transmembrane</keyword>
<protein>
    <submittedName>
        <fullName evidence="2">Uncharacterized protein</fullName>
    </submittedName>
</protein>
<dbReference type="EMBL" id="BARV01021961">
    <property type="protein sequence ID" value="GAI29612.1"/>
    <property type="molecule type" value="Genomic_DNA"/>
</dbReference>
<reference evidence="2" key="1">
    <citation type="journal article" date="2014" name="Front. Microbiol.">
        <title>High frequency of phylogenetically diverse reductive dehalogenase-homologous genes in deep subseafloor sedimentary metagenomes.</title>
        <authorList>
            <person name="Kawai M."/>
            <person name="Futagami T."/>
            <person name="Toyoda A."/>
            <person name="Takaki Y."/>
            <person name="Nishi S."/>
            <person name="Hori S."/>
            <person name="Arai W."/>
            <person name="Tsubouchi T."/>
            <person name="Morono Y."/>
            <person name="Uchiyama I."/>
            <person name="Ito T."/>
            <person name="Fujiyama A."/>
            <person name="Inagaki F."/>
            <person name="Takami H."/>
        </authorList>
    </citation>
    <scope>NUCLEOTIDE SEQUENCE</scope>
    <source>
        <strain evidence="2">Expedition CK06-06</strain>
    </source>
</reference>